<dbReference type="PANTHER" id="PTHR23077:SF171">
    <property type="entry name" value="NUCLEAR VALOSIN-CONTAINING PROTEIN-LIKE"/>
    <property type="match status" value="1"/>
</dbReference>
<dbReference type="PANTHER" id="PTHR23077">
    <property type="entry name" value="AAA-FAMILY ATPASE"/>
    <property type="match status" value="1"/>
</dbReference>
<dbReference type="AlphaFoldDB" id="A0A0S4IMC7"/>
<dbReference type="SUPFAM" id="SSF52540">
    <property type="entry name" value="P-loop containing nucleoside triphosphate hydrolases"/>
    <property type="match status" value="2"/>
</dbReference>
<dbReference type="Pfam" id="PF00004">
    <property type="entry name" value="AAA"/>
    <property type="match status" value="2"/>
</dbReference>
<dbReference type="EMBL" id="CYKH01000047">
    <property type="protein sequence ID" value="CUE65078.1"/>
    <property type="molecule type" value="Genomic_DNA"/>
</dbReference>
<proteinExistence type="inferred from homology"/>
<keyword evidence="2 4" id="KW-0547">Nucleotide-binding</keyword>
<evidence type="ECO:0000259" key="5">
    <source>
        <dbReference type="SMART" id="SM00382"/>
    </source>
</evidence>
<dbReference type="GO" id="GO:0005829">
    <property type="term" value="C:cytosol"/>
    <property type="evidence" value="ECO:0007669"/>
    <property type="project" value="TreeGrafter"/>
</dbReference>
<dbReference type="GO" id="GO:0031593">
    <property type="term" value="F:polyubiquitin modification-dependent protein binding"/>
    <property type="evidence" value="ECO:0007669"/>
    <property type="project" value="TreeGrafter"/>
</dbReference>
<evidence type="ECO:0000256" key="1">
    <source>
        <dbReference type="ARBA" id="ARBA00022737"/>
    </source>
</evidence>
<keyword evidence="3 4" id="KW-0067">ATP-binding</keyword>
<accession>A0A0S4IMC7</accession>
<dbReference type="SMART" id="SM00382">
    <property type="entry name" value="AAA"/>
    <property type="match status" value="2"/>
</dbReference>
<dbReference type="PROSITE" id="PS00674">
    <property type="entry name" value="AAA"/>
    <property type="match status" value="2"/>
</dbReference>
<dbReference type="GO" id="GO:0051228">
    <property type="term" value="P:mitotic spindle disassembly"/>
    <property type="evidence" value="ECO:0007669"/>
    <property type="project" value="TreeGrafter"/>
</dbReference>
<feature type="domain" description="AAA+ ATPase" evidence="5">
    <location>
        <begin position="340"/>
        <end position="476"/>
    </location>
</feature>
<dbReference type="InterPro" id="IPR041569">
    <property type="entry name" value="AAA_lid_3"/>
</dbReference>
<comment type="similarity">
    <text evidence="4">Belongs to the AAA ATPase family.</text>
</comment>
<dbReference type="FunFam" id="3.40.50.300:FF:000018">
    <property type="entry name" value="Cell division control 48"/>
    <property type="match status" value="1"/>
</dbReference>
<dbReference type="Proteomes" id="UP000051952">
    <property type="component" value="Unassembled WGS sequence"/>
</dbReference>
<dbReference type="GO" id="GO:0034098">
    <property type="term" value="C:VCP-NPL4-UFD1 AAA ATPase complex"/>
    <property type="evidence" value="ECO:0007669"/>
    <property type="project" value="TreeGrafter"/>
</dbReference>
<dbReference type="InterPro" id="IPR003959">
    <property type="entry name" value="ATPase_AAA_core"/>
</dbReference>
<dbReference type="GO" id="GO:0005524">
    <property type="term" value="F:ATP binding"/>
    <property type="evidence" value="ECO:0007669"/>
    <property type="project" value="UniProtKB-KW"/>
</dbReference>
<dbReference type="Pfam" id="PF17862">
    <property type="entry name" value="AAA_lid_3"/>
    <property type="match status" value="2"/>
</dbReference>
<reference evidence="7" key="1">
    <citation type="submission" date="2015-09" db="EMBL/GenBank/DDBJ databases">
        <authorList>
            <consortium name="Pathogen Informatics"/>
        </authorList>
    </citation>
    <scope>NUCLEOTIDE SEQUENCE [LARGE SCALE GENOMIC DNA]</scope>
    <source>
        <strain evidence="7">Lake Konstanz</strain>
    </source>
</reference>
<evidence type="ECO:0000256" key="4">
    <source>
        <dbReference type="RuleBase" id="RU003651"/>
    </source>
</evidence>
<keyword evidence="1" id="KW-0677">Repeat</keyword>
<sequence>MVNNETSIACTEPVSLEQHLKEEKSAGLRYSDIGGCEHALIAVKELVELPLKNPEAFQRIGITPPQGVLLFGPPGTGKTRIARAVANESGAFFITINGPEIIAAERGASEKKLRAAFELASRNAPSIIFIDEIDSIAPSREKSSSSDERRMVTMLLTLMDGMVSRNQVVVIAATNRPNSLDPALRRSGRFDREVDVGVPHEKGRLELLNIHLSGITILSDEVKSNIADIARDTHGYVGADIAQLCVEAVMNSLRKVRDTVSQFDPNAASAALGRAKVTLQDFRDVMKKMTPSALAEMNMERPSVKWDDIIGLEEVKRLLDESITHPIEFPEEYARFGVAPAKGILLYGKPGCGKTLLARAVASQSKANFISIKGPELLSKWYGESEENIRRLFDRARSAAPCIIFFDEIDSIAKWRGGSDSSASDRVLNQLLTEMDGLTPSNDVYIIGATNVEDELDPAIKRPGRLDMLIEIPLPSKATILDMFDKKLKRDVLGGDVNLEAIADRLEGASGAEITSVCQRAASNAIRYQISENREAKKQGRAPLVTKISHADLEKALGDVLKEANKRGH</sequence>
<dbReference type="VEuPathDB" id="TriTrypDB:BSAL_50720"/>
<gene>
    <name evidence="6" type="ORF">BSAL_50720</name>
</gene>
<dbReference type="OrthoDB" id="27435at2759"/>
<dbReference type="GO" id="GO:0016887">
    <property type="term" value="F:ATP hydrolysis activity"/>
    <property type="evidence" value="ECO:0007669"/>
    <property type="project" value="InterPro"/>
</dbReference>
<evidence type="ECO:0000256" key="3">
    <source>
        <dbReference type="ARBA" id="ARBA00022840"/>
    </source>
</evidence>
<dbReference type="Gene3D" id="1.10.8.60">
    <property type="match status" value="2"/>
</dbReference>
<organism evidence="6 7">
    <name type="scientific">Bodo saltans</name>
    <name type="common">Flagellated protozoan</name>
    <dbReference type="NCBI Taxonomy" id="75058"/>
    <lineage>
        <taxon>Eukaryota</taxon>
        <taxon>Discoba</taxon>
        <taxon>Euglenozoa</taxon>
        <taxon>Kinetoplastea</taxon>
        <taxon>Metakinetoplastina</taxon>
        <taxon>Eubodonida</taxon>
        <taxon>Bodonidae</taxon>
        <taxon>Bodo</taxon>
    </lineage>
</organism>
<dbReference type="GO" id="GO:0030970">
    <property type="term" value="P:retrograde protein transport, ER to cytosol"/>
    <property type="evidence" value="ECO:0007669"/>
    <property type="project" value="TreeGrafter"/>
</dbReference>
<dbReference type="InterPro" id="IPR003960">
    <property type="entry name" value="ATPase_AAA_CS"/>
</dbReference>
<keyword evidence="7" id="KW-1185">Reference proteome</keyword>
<feature type="domain" description="AAA+ ATPase" evidence="5">
    <location>
        <begin position="64"/>
        <end position="200"/>
    </location>
</feature>
<evidence type="ECO:0000313" key="6">
    <source>
        <dbReference type="EMBL" id="CUE65078.1"/>
    </source>
</evidence>
<dbReference type="FunFam" id="3.40.50.300:FF:000012">
    <property type="entry name" value="Transitional endoplasmic reticulum ATPase"/>
    <property type="match status" value="1"/>
</dbReference>
<dbReference type="InterPro" id="IPR003593">
    <property type="entry name" value="AAA+_ATPase"/>
</dbReference>
<dbReference type="GO" id="GO:0097352">
    <property type="term" value="P:autophagosome maturation"/>
    <property type="evidence" value="ECO:0007669"/>
    <property type="project" value="TreeGrafter"/>
</dbReference>
<dbReference type="GO" id="GO:0005634">
    <property type="term" value="C:nucleus"/>
    <property type="evidence" value="ECO:0007669"/>
    <property type="project" value="TreeGrafter"/>
</dbReference>
<dbReference type="InterPro" id="IPR027417">
    <property type="entry name" value="P-loop_NTPase"/>
</dbReference>
<evidence type="ECO:0000256" key="2">
    <source>
        <dbReference type="ARBA" id="ARBA00022741"/>
    </source>
</evidence>
<protein>
    <recommendedName>
        <fullName evidence="5">AAA+ ATPase domain-containing protein</fullName>
    </recommendedName>
</protein>
<name>A0A0S4IMC7_BODSA</name>
<dbReference type="InterPro" id="IPR050168">
    <property type="entry name" value="AAA_ATPase_domain"/>
</dbReference>
<evidence type="ECO:0000313" key="7">
    <source>
        <dbReference type="Proteomes" id="UP000051952"/>
    </source>
</evidence>
<dbReference type="Gene3D" id="3.40.50.300">
    <property type="entry name" value="P-loop containing nucleotide triphosphate hydrolases"/>
    <property type="match status" value="2"/>
</dbReference>